<dbReference type="PANTHER" id="PTHR21236:SF2">
    <property type="entry name" value="PROTEIN YIPF"/>
    <property type="match status" value="1"/>
</dbReference>
<proteinExistence type="inferred from homology"/>
<comment type="subcellular location">
    <subcellularLocation>
        <location evidence="1">Membrane</location>
        <topology evidence="1">Multi-pass membrane protein</topology>
    </subcellularLocation>
</comment>
<evidence type="ECO:0000256" key="1">
    <source>
        <dbReference type="ARBA" id="ARBA00004141"/>
    </source>
</evidence>
<reference evidence="8 9" key="1">
    <citation type="journal article" date="2018" name="Cell">
        <title>The Chara Genome: Secondary Complexity and Implications for Plant Terrestrialization.</title>
        <authorList>
            <person name="Nishiyama T."/>
            <person name="Sakayama H."/>
            <person name="Vries J.D."/>
            <person name="Buschmann H."/>
            <person name="Saint-Marcoux D."/>
            <person name="Ullrich K.K."/>
            <person name="Haas F.B."/>
            <person name="Vanderstraeten L."/>
            <person name="Becker D."/>
            <person name="Lang D."/>
            <person name="Vosolsobe S."/>
            <person name="Rombauts S."/>
            <person name="Wilhelmsson P.K.I."/>
            <person name="Janitza P."/>
            <person name="Kern R."/>
            <person name="Heyl A."/>
            <person name="Rumpler F."/>
            <person name="Villalobos L.I.A.C."/>
            <person name="Clay J.M."/>
            <person name="Skokan R."/>
            <person name="Toyoda A."/>
            <person name="Suzuki Y."/>
            <person name="Kagoshima H."/>
            <person name="Schijlen E."/>
            <person name="Tajeshwar N."/>
            <person name="Catarino B."/>
            <person name="Hetherington A.J."/>
            <person name="Saltykova A."/>
            <person name="Bonnot C."/>
            <person name="Breuninger H."/>
            <person name="Symeonidi A."/>
            <person name="Radhakrishnan G.V."/>
            <person name="Van Nieuwerburgh F."/>
            <person name="Deforce D."/>
            <person name="Chang C."/>
            <person name="Karol K.G."/>
            <person name="Hedrich R."/>
            <person name="Ulvskov P."/>
            <person name="Glockner G."/>
            <person name="Delwiche C.F."/>
            <person name="Petrasek J."/>
            <person name="Van de Peer Y."/>
            <person name="Friml J."/>
            <person name="Beilby M."/>
            <person name="Dolan L."/>
            <person name="Kohara Y."/>
            <person name="Sugano S."/>
            <person name="Fujiyama A."/>
            <person name="Delaux P.-M."/>
            <person name="Quint M."/>
            <person name="TheiBen G."/>
            <person name="Hagemann M."/>
            <person name="Harholt J."/>
            <person name="Dunand C."/>
            <person name="Zachgo S."/>
            <person name="Langdale J."/>
            <person name="Maumus F."/>
            <person name="Straeten D.V.D."/>
            <person name="Gould S.B."/>
            <person name="Rensing S.A."/>
        </authorList>
    </citation>
    <scope>NUCLEOTIDE SEQUENCE [LARGE SCALE GENOMIC DNA]</scope>
    <source>
        <strain evidence="8 9">S276</strain>
    </source>
</reference>
<dbReference type="InterPro" id="IPR045231">
    <property type="entry name" value="Yip1/4-like"/>
</dbReference>
<dbReference type="GO" id="GO:0016020">
    <property type="term" value="C:membrane"/>
    <property type="evidence" value="ECO:0007669"/>
    <property type="project" value="UniProtKB-SubCell"/>
</dbReference>
<dbReference type="OrthoDB" id="440385at2759"/>
<dbReference type="EMBL" id="BFEA01000100">
    <property type="protein sequence ID" value="GBG68414.1"/>
    <property type="molecule type" value="Genomic_DNA"/>
</dbReference>
<sequence>MGPEGEVSVSFGPSGNQPFSRRVNQPSPQVMGGRHVAMGGPGRGSGPGMSFMSFDMNSPPGPYGPGTGPGLYTPPPPVRPGMANFGTFEDEPPLLEELGINLPLISKKTWAILRPFRLNAELMEDGDLSGPLLFCLVFGACQLLDKKWHIGVILGWGIVGSVFLYTVFNLLAGSYGSLDLYRCTSIIGYCLLPMVLFSALSLMLPDGSIVVYGLALVSILWATRTCSSLLVSLTPHAEEHYRLVAYACGLIYTAFSLLIIF</sequence>
<keyword evidence="3 7" id="KW-0812">Transmembrane</keyword>
<evidence type="ECO:0000256" key="3">
    <source>
        <dbReference type="ARBA" id="ARBA00022692"/>
    </source>
</evidence>
<evidence type="ECO:0000256" key="5">
    <source>
        <dbReference type="ARBA" id="ARBA00023136"/>
    </source>
</evidence>
<dbReference type="GO" id="GO:0006888">
    <property type="term" value="P:endoplasmic reticulum to Golgi vesicle-mediated transport"/>
    <property type="evidence" value="ECO:0007669"/>
    <property type="project" value="InterPro"/>
</dbReference>
<dbReference type="Proteomes" id="UP000265515">
    <property type="component" value="Unassembled WGS sequence"/>
</dbReference>
<feature type="compositionally biased region" description="Polar residues" evidence="6">
    <location>
        <begin position="11"/>
        <end position="28"/>
    </location>
</feature>
<feature type="transmembrane region" description="Helical" evidence="7">
    <location>
        <begin position="148"/>
        <end position="168"/>
    </location>
</feature>
<feature type="transmembrane region" description="Helical" evidence="7">
    <location>
        <begin position="243"/>
        <end position="260"/>
    </location>
</feature>
<keyword evidence="4 7" id="KW-1133">Transmembrane helix</keyword>
<dbReference type="GO" id="GO:0048280">
    <property type="term" value="P:vesicle fusion with Golgi apparatus"/>
    <property type="evidence" value="ECO:0007669"/>
    <property type="project" value="TreeGrafter"/>
</dbReference>
<keyword evidence="9" id="KW-1185">Reference proteome</keyword>
<dbReference type="STRING" id="69332.A0A388KED1"/>
<evidence type="ECO:0000256" key="2">
    <source>
        <dbReference type="ARBA" id="ARBA00010596"/>
    </source>
</evidence>
<dbReference type="PANTHER" id="PTHR21236">
    <property type="entry name" value="GOLGI MEMBRANE PROTEIN YIP1"/>
    <property type="match status" value="1"/>
</dbReference>
<dbReference type="Gramene" id="GBG68414">
    <property type="protein sequence ID" value="GBG68414"/>
    <property type="gene ID" value="CBR_g2958"/>
</dbReference>
<comment type="caution">
    <text evidence="8">The sequence shown here is derived from an EMBL/GenBank/DDBJ whole genome shotgun (WGS) entry which is preliminary data.</text>
</comment>
<organism evidence="8 9">
    <name type="scientific">Chara braunii</name>
    <name type="common">Braun's stonewort</name>
    <dbReference type="NCBI Taxonomy" id="69332"/>
    <lineage>
        <taxon>Eukaryota</taxon>
        <taxon>Viridiplantae</taxon>
        <taxon>Streptophyta</taxon>
        <taxon>Charophyceae</taxon>
        <taxon>Charales</taxon>
        <taxon>Characeae</taxon>
        <taxon>Chara</taxon>
    </lineage>
</organism>
<protein>
    <recommendedName>
        <fullName evidence="10">Protein YIP</fullName>
    </recommendedName>
</protein>
<accession>A0A388KED1</accession>
<name>A0A388KED1_CHABU</name>
<feature type="region of interest" description="Disordered" evidence="6">
    <location>
        <begin position="1"/>
        <end position="52"/>
    </location>
</feature>
<evidence type="ECO:0000256" key="6">
    <source>
        <dbReference type="SAM" id="MobiDB-lite"/>
    </source>
</evidence>
<evidence type="ECO:0000313" key="8">
    <source>
        <dbReference type="EMBL" id="GBG68414.1"/>
    </source>
</evidence>
<evidence type="ECO:0000313" key="9">
    <source>
        <dbReference type="Proteomes" id="UP000265515"/>
    </source>
</evidence>
<dbReference type="AlphaFoldDB" id="A0A388KED1"/>
<feature type="transmembrane region" description="Helical" evidence="7">
    <location>
        <begin position="180"/>
        <end position="203"/>
    </location>
</feature>
<keyword evidence="5 7" id="KW-0472">Membrane</keyword>
<dbReference type="OMA" id="GYTGQFF"/>
<evidence type="ECO:0000256" key="4">
    <source>
        <dbReference type="ARBA" id="ARBA00022989"/>
    </source>
</evidence>
<evidence type="ECO:0000256" key="7">
    <source>
        <dbReference type="SAM" id="Phobius"/>
    </source>
</evidence>
<evidence type="ECO:0008006" key="10">
    <source>
        <dbReference type="Google" id="ProtNLM"/>
    </source>
</evidence>
<feature type="transmembrane region" description="Helical" evidence="7">
    <location>
        <begin position="209"/>
        <end position="231"/>
    </location>
</feature>
<comment type="similarity">
    <text evidence="2">Belongs to the YIP1 family.</text>
</comment>
<gene>
    <name evidence="8" type="ORF">CBR_g2958</name>
</gene>
<dbReference type="GO" id="GO:0005802">
    <property type="term" value="C:trans-Golgi network"/>
    <property type="evidence" value="ECO:0007669"/>
    <property type="project" value="TreeGrafter"/>
</dbReference>